<dbReference type="Gene3D" id="3.40.50.880">
    <property type="match status" value="1"/>
</dbReference>
<dbReference type="CDD" id="cd00077">
    <property type="entry name" value="HDc"/>
    <property type="match status" value="1"/>
</dbReference>
<dbReference type="SMART" id="SM00471">
    <property type="entry name" value="HDc"/>
    <property type="match status" value="1"/>
</dbReference>
<organism evidence="3 4">
    <name type="scientific">Geotalea uraniireducens</name>
    <dbReference type="NCBI Taxonomy" id="351604"/>
    <lineage>
        <taxon>Bacteria</taxon>
        <taxon>Pseudomonadati</taxon>
        <taxon>Thermodesulfobacteriota</taxon>
        <taxon>Desulfuromonadia</taxon>
        <taxon>Geobacterales</taxon>
        <taxon>Geobacteraceae</taxon>
        <taxon>Geotalea</taxon>
    </lineage>
</organism>
<dbReference type="SUPFAM" id="SSF109604">
    <property type="entry name" value="HD-domain/PDEase-like"/>
    <property type="match status" value="1"/>
</dbReference>
<dbReference type="InterPro" id="IPR002818">
    <property type="entry name" value="DJ-1/PfpI"/>
</dbReference>
<evidence type="ECO:0000313" key="4">
    <source>
        <dbReference type="Proteomes" id="UP001317705"/>
    </source>
</evidence>
<dbReference type="Pfam" id="PF01965">
    <property type="entry name" value="DJ-1_PfpI"/>
    <property type="match status" value="1"/>
</dbReference>
<keyword evidence="4" id="KW-1185">Reference proteome</keyword>
<dbReference type="Proteomes" id="UP001317705">
    <property type="component" value="Chromosome"/>
</dbReference>
<dbReference type="PANTHER" id="PTHR43155">
    <property type="entry name" value="CYCLIC DI-GMP PHOSPHODIESTERASE PA4108-RELATED"/>
    <property type="match status" value="1"/>
</dbReference>
<dbReference type="InterPro" id="IPR003607">
    <property type="entry name" value="HD/PDEase_dom"/>
</dbReference>
<feature type="domain" description="HD-GYP" evidence="2">
    <location>
        <begin position="177"/>
        <end position="372"/>
    </location>
</feature>
<evidence type="ECO:0008006" key="5">
    <source>
        <dbReference type="Google" id="ProtNLM"/>
    </source>
</evidence>
<reference evidence="3 4" key="1">
    <citation type="submission" date="2022-12" db="EMBL/GenBank/DDBJ databases">
        <title>Polyphasic characterization of Geotalea uranireducens NIT-SL11 newly isolated from a complex of sewage sludge and microbially reduced graphene oxide.</title>
        <authorList>
            <person name="Xie L."/>
            <person name="Yoshida N."/>
            <person name="Meng L."/>
        </authorList>
    </citation>
    <scope>NUCLEOTIDE SEQUENCE [LARGE SCALE GENOMIC DNA]</scope>
    <source>
        <strain evidence="3 4">NIT-SL11</strain>
    </source>
</reference>
<dbReference type="InterPro" id="IPR037522">
    <property type="entry name" value="HD_GYP_dom"/>
</dbReference>
<dbReference type="InterPro" id="IPR029062">
    <property type="entry name" value="Class_I_gatase-like"/>
</dbReference>
<sequence>MVTVAVVLVSGFDETEAMTIVGVLRKSGVRVTLAGAGHPDPIVGSGLVRVIPDVDLAAITPAQYDLLVIPGGRKPFPANRELAGLLSRFSTSGRPIGAGCGATPLLAAAGIRIDERTIAIATRLTATPARDSRPVICQGTGSARDFARALVRRLGKESAAAATHDTPATVRSNAGQGQELVDGTIQALVSALEMKDPYTQGHAKRVTEYALGIGRCLNLPADELRDLYLGALLHDIGKLGTGETLLNKTESLLPAELELIREHPLRGTLMIVGIESLSHIVPTILHHHERWDGSGYPGKLRGEQIPLHARIVTVADAYDAMTSNRAYRKALDNGTVHRELLAGAHSQFDPRLVKLFIDRLSVAGPCLAGFADCFFHDESFAMPLTVPHGTS</sequence>
<dbReference type="PANTHER" id="PTHR43155:SF2">
    <property type="entry name" value="CYCLIC DI-GMP PHOSPHODIESTERASE PA4108"/>
    <property type="match status" value="1"/>
</dbReference>
<dbReference type="SUPFAM" id="SSF52317">
    <property type="entry name" value="Class I glutamine amidotransferase-like"/>
    <property type="match status" value="1"/>
</dbReference>
<accession>A0ABM8EHL2</accession>
<name>A0ABM8EHL2_9BACT</name>
<feature type="domain" description="HD" evidence="1">
    <location>
        <begin position="199"/>
        <end position="321"/>
    </location>
</feature>
<dbReference type="InterPro" id="IPR006674">
    <property type="entry name" value="HD_domain"/>
</dbReference>
<proteinExistence type="predicted"/>
<dbReference type="PROSITE" id="PS51831">
    <property type="entry name" value="HD"/>
    <property type="match status" value="1"/>
</dbReference>
<evidence type="ECO:0000259" key="1">
    <source>
        <dbReference type="PROSITE" id="PS51831"/>
    </source>
</evidence>
<dbReference type="RefSeq" id="WP_282002036.1">
    <property type="nucleotide sequence ID" value="NZ_AP027151.1"/>
</dbReference>
<dbReference type="EMBL" id="AP027151">
    <property type="protein sequence ID" value="BDV41901.1"/>
    <property type="molecule type" value="Genomic_DNA"/>
</dbReference>
<dbReference type="Pfam" id="PF13487">
    <property type="entry name" value="HD_5"/>
    <property type="match status" value="1"/>
</dbReference>
<protein>
    <recommendedName>
        <fullName evidence="5">HD-GYP domain-containing protein</fullName>
    </recommendedName>
</protein>
<dbReference type="PROSITE" id="PS51832">
    <property type="entry name" value="HD_GYP"/>
    <property type="match status" value="1"/>
</dbReference>
<evidence type="ECO:0000259" key="2">
    <source>
        <dbReference type="PROSITE" id="PS51832"/>
    </source>
</evidence>
<gene>
    <name evidence="3" type="ORF">GURASL_08240</name>
</gene>
<dbReference type="Gene3D" id="1.10.3210.10">
    <property type="entry name" value="Hypothetical protein af1432"/>
    <property type="match status" value="1"/>
</dbReference>
<evidence type="ECO:0000313" key="3">
    <source>
        <dbReference type="EMBL" id="BDV41901.1"/>
    </source>
</evidence>